<evidence type="ECO:0000256" key="3">
    <source>
        <dbReference type="ARBA" id="ARBA00023125"/>
    </source>
</evidence>
<dbReference type="InterPro" id="IPR005119">
    <property type="entry name" value="LysR_subst-bd"/>
</dbReference>
<gene>
    <name evidence="6" type="ORF">OQ273_01155</name>
</gene>
<dbReference type="PANTHER" id="PTHR30537:SF5">
    <property type="entry name" value="HTH-TYPE TRANSCRIPTIONAL ACTIVATOR TTDR-RELATED"/>
    <property type="match status" value="1"/>
</dbReference>
<evidence type="ECO:0000256" key="2">
    <source>
        <dbReference type="ARBA" id="ARBA00023015"/>
    </source>
</evidence>
<dbReference type="RefSeq" id="WP_267988633.1">
    <property type="nucleotide sequence ID" value="NZ_JAPJZI010000001.1"/>
</dbReference>
<dbReference type="Gene3D" id="1.10.10.10">
    <property type="entry name" value="Winged helix-like DNA-binding domain superfamily/Winged helix DNA-binding domain"/>
    <property type="match status" value="1"/>
</dbReference>
<dbReference type="InterPro" id="IPR036388">
    <property type="entry name" value="WH-like_DNA-bd_sf"/>
</dbReference>
<keyword evidence="3" id="KW-0238">DNA-binding</keyword>
<keyword evidence="2" id="KW-0805">Transcription regulation</keyword>
<evidence type="ECO:0000256" key="1">
    <source>
        <dbReference type="ARBA" id="ARBA00009437"/>
    </source>
</evidence>
<accession>A0A9X3ZFM2</accession>
<evidence type="ECO:0000313" key="7">
    <source>
        <dbReference type="Proteomes" id="UP001151234"/>
    </source>
</evidence>
<evidence type="ECO:0000259" key="5">
    <source>
        <dbReference type="PROSITE" id="PS50931"/>
    </source>
</evidence>
<dbReference type="AlphaFoldDB" id="A0A9X3ZFM2"/>
<comment type="caution">
    <text evidence="6">The sequence shown here is derived from an EMBL/GenBank/DDBJ whole genome shotgun (WGS) entry which is preliminary data.</text>
</comment>
<dbReference type="InterPro" id="IPR058163">
    <property type="entry name" value="LysR-type_TF_proteobact-type"/>
</dbReference>
<dbReference type="PANTHER" id="PTHR30537">
    <property type="entry name" value="HTH-TYPE TRANSCRIPTIONAL REGULATOR"/>
    <property type="match status" value="1"/>
</dbReference>
<protein>
    <submittedName>
        <fullName evidence="6">LysR family transcriptional regulator</fullName>
    </submittedName>
</protein>
<dbReference type="SUPFAM" id="SSF46785">
    <property type="entry name" value="Winged helix' DNA-binding domain"/>
    <property type="match status" value="1"/>
</dbReference>
<dbReference type="Pfam" id="PF03466">
    <property type="entry name" value="LysR_substrate"/>
    <property type="match status" value="1"/>
</dbReference>
<sequence length="285" mass="31483">MNWLRVFEAAARHESFAKASVELAVSPAAVSQQILALETHLGEALFIRKGNRIELNNAGRSLLPTVERSLSNIEAKLTSLFHTKSHQHVILESSQLLTMSWLPQKIAKFEAQNENIRISVRSDDFVKPDGEDVADITITFGRKSEFSANAKPLIPVNYVVVGAPEVVGSIFEIEDILKYRLLDVASHSIGWQHILTELPIHAEVSDVDLMPVDNTPIAFSMAREGLGLAISLGDVCEPLAESLGLATIPIVRPIRSREQYYMDVNKPSTASRGALLLEKWLLKNA</sequence>
<dbReference type="GO" id="GO:0003700">
    <property type="term" value="F:DNA-binding transcription factor activity"/>
    <property type="evidence" value="ECO:0007669"/>
    <property type="project" value="InterPro"/>
</dbReference>
<dbReference type="Gene3D" id="3.40.190.10">
    <property type="entry name" value="Periplasmic binding protein-like II"/>
    <property type="match status" value="2"/>
</dbReference>
<dbReference type="InterPro" id="IPR036390">
    <property type="entry name" value="WH_DNA-bd_sf"/>
</dbReference>
<dbReference type="SUPFAM" id="SSF53850">
    <property type="entry name" value="Periplasmic binding protein-like II"/>
    <property type="match status" value="1"/>
</dbReference>
<keyword evidence="7" id="KW-1185">Reference proteome</keyword>
<dbReference type="Proteomes" id="UP001151234">
    <property type="component" value="Unassembled WGS sequence"/>
</dbReference>
<organism evidence="6 7">
    <name type="scientific">Hoeflea prorocentri</name>
    <dbReference type="NCBI Taxonomy" id="1922333"/>
    <lineage>
        <taxon>Bacteria</taxon>
        <taxon>Pseudomonadati</taxon>
        <taxon>Pseudomonadota</taxon>
        <taxon>Alphaproteobacteria</taxon>
        <taxon>Hyphomicrobiales</taxon>
        <taxon>Rhizobiaceae</taxon>
        <taxon>Hoeflea</taxon>
    </lineage>
</organism>
<dbReference type="InterPro" id="IPR000847">
    <property type="entry name" value="LysR_HTH_N"/>
</dbReference>
<evidence type="ECO:0000313" key="6">
    <source>
        <dbReference type="EMBL" id="MDA5397164.1"/>
    </source>
</evidence>
<dbReference type="GO" id="GO:0003677">
    <property type="term" value="F:DNA binding"/>
    <property type="evidence" value="ECO:0007669"/>
    <property type="project" value="UniProtKB-KW"/>
</dbReference>
<feature type="domain" description="HTH lysR-type" evidence="5">
    <location>
        <begin position="1"/>
        <end position="56"/>
    </location>
</feature>
<dbReference type="EMBL" id="JAPJZI010000001">
    <property type="protein sequence ID" value="MDA5397164.1"/>
    <property type="molecule type" value="Genomic_DNA"/>
</dbReference>
<proteinExistence type="inferred from homology"/>
<evidence type="ECO:0000256" key="4">
    <source>
        <dbReference type="ARBA" id="ARBA00023163"/>
    </source>
</evidence>
<reference evidence="6" key="1">
    <citation type="submission" date="2022-11" db="EMBL/GenBank/DDBJ databases">
        <title>Draft genome sequence of Hoeflea poritis E7-10 and Hoeflea prorocentri PM5-8, separated from scleractinian coral Porites lutea and marine dinoflagellate.</title>
        <authorList>
            <person name="Zhang G."/>
            <person name="Wei Q."/>
            <person name="Cai L."/>
        </authorList>
    </citation>
    <scope>NUCLEOTIDE SEQUENCE</scope>
    <source>
        <strain evidence="6">PM5-8</strain>
    </source>
</reference>
<keyword evidence="4" id="KW-0804">Transcription</keyword>
<name>A0A9X3ZFM2_9HYPH</name>
<comment type="similarity">
    <text evidence="1">Belongs to the LysR transcriptional regulatory family.</text>
</comment>
<dbReference type="Pfam" id="PF00126">
    <property type="entry name" value="HTH_1"/>
    <property type="match status" value="1"/>
</dbReference>
<dbReference type="PROSITE" id="PS50931">
    <property type="entry name" value="HTH_LYSR"/>
    <property type="match status" value="1"/>
</dbReference>